<dbReference type="OrthoDB" id="2757214at2759"/>
<dbReference type="AlphaFoldDB" id="A0A1X6N3X1"/>
<name>A0A1X6N3X1_9APHY</name>
<keyword evidence="1" id="KW-0732">Signal</keyword>
<evidence type="ECO:0000256" key="1">
    <source>
        <dbReference type="SAM" id="SignalP"/>
    </source>
</evidence>
<dbReference type="Proteomes" id="UP000194127">
    <property type="component" value="Unassembled WGS sequence"/>
</dbReference>
<proteinExistence type="predicted"/>
<dbReference type="GeneID" id="36329963"/>
<reference evidence="2 3" key="1">
    <citation type="submission" date="2017-04" db="EMBL/GenBank/DDBJ databases">
        <title>Genome Sequence of the Model Brown-Rot Fungus Postia placenta SB12.</title>
        <authorList>
            <consortium name="DOE Joint Genome Institute"/>
            <person name="Gaskell J."/>
            <person name="Kersten P."/>
            <person name="Larrondo L.F."/>
            <person name="Canessa P."/>
            <person name="Martinez D."/>
            <person name="Hibbett D."/>
            <person name="Schmoll M."/>
            <person name="Kubicek C.P."/>
            <person name="Martinez A.T."/>
            <person name="Yadav J."/>
            <person name="Master E."/>
            <person name="Magnuson J.K."/>
            <person name="James T."/>
            <person name="Yaver D."/>
            <person name="Berka R."/>
            <person name="Labutti K."/>
            <person name="Lipzen A."/>
            <person name="Aerts A."/>
            <person name="Barry K."/>
            <person name="Henrissat B."/>
            <person name="Blanchette R."/>
            <person name="Grigoriev I."/>
            <person name="Cullen D."/>
        </authorList>
    </citation>
    <scope>NUCLEOTIDE SEQUENCE [LARGE SCALE GENOMIC DNA]</scope>
    <source>
        <strain evidence="2 3">MAD-698-R-SB12</strain>
    </source>
</reference>
<keyword evidence="3" id="KW-1185">Reference proteome</keyword>
<gene>
    <name evidence="2" type="ORF">POSPLADRAFT_1139264</name>
</gene>
<dbReference type="EMBL" id="KZ110595">
    <property type="protein sequence ID" value="OSX63220.1"/>
    <property type="molecule type" value="Genomic_DNA"/>
</dbReference>
<evidence type="ECO:0000313" key="2">
    <source>
        <dbReference type="EMBL" id="OSX63220.1"/>
    </source>
</evidence>
<protein>
    <submittedName>
        <fullName evidence="2">Uncharacterized protein</fullName>
    </submittedName>
</protein>
<feature type="signal peptide" evidence="1">
    <location>
        <begin position="1"/>
        <end position="22"/>
    </location>
</feature>
<evidence type="ECO:0000313" key="3">
    <source>
        <dbReference type="Proteomes" id="UP000194127"/>
    </source>
</evidence>
<feature type="chain" id="PRO_5010870595" evidence="1">
    <location>
        <begin position="23"/>
        <end position="254"/>
    </location>
</feature>
<accession>A0A1X6N3X1</accession>
<sequence>MLASALRFTGLIAILVGSLAEAENTTCAGNALDWYSDAVGETPYQVPTFSNTAPGDKCNDQLTVSKTPTGVMSTESTRAMVHTTSILTAAVLAQMNLFLWQYRRQSVMKGSNLTTSSTICFGTPAPVHTQEKLQDRISIIVNFYRIYSNIIVHFVIAYTRSVNNREPRWVFKQRFIHCYEQQSQHINGSRRQRIAALQIAVQGRSSALQTAFVIRYHHATSTIGRAHLDIYAVDEISCYSPTVRETTASDVSQL</sequence>
<dbReference type="RefSeq" id="XP_024340014.1">
    <property type="nucleotide sequence ID" value="XM_024485014.1"/>
</dbReference>
<organism evidence="2 3">
    <name type="scientific">Postia placenta MAD-698-R-SB12</name>
    <dbReference type="NCBI Taxonomy" id="670580"/>
    <lineage>
        <taxon>Eukaryota</taxon>
        <taxon>Fungi</taxon>
        <taxon>Dikarya</taxon>
        <taxon>Basidiomycota</taxon>
        <taxon>Agaricomycotina</taxon>
        <taxon>Agaricomycetes</taxon>
        <taxon>Polyporales</taxon>
        <taxon>Adustoporiaceae</taxon>
        <taxon>Rhodonia</taxon>
    </lineage>
</organism>